<feature type="signal peptide" evidence="1">
    <location>
        <begin position="1"/>
        <end position="17"/>
    </location>
</feature>
<evidence type="ECO:0000313" key="2">
    <source>
        <dbReference type="EMBL" id="KGQ19264.1"/>
    </source>
</evidence>
<name>A0A0A2X226_9GAMM</name>
<reference evidence="2 3" key="1">
    <citation type="submission" date="2014-09" db="EMBL/GenBank/DDBJ databases">
        <title>Genome sequences of Lysobacter dokdonensis DS-58.</title>
        <authorList>
            <person name="Kim J.F."/>
            <person name="Kwak M.-J."/>
        </authorList>
    </citation>
    <scope>NUCLEOTIDE SEQUENCE [LARGE SCALE GENOMIC DNA]</scope>
    <source>
        <strain evidence="2 3">DS-58</strain>
    </source>
</reference>
<sequence length="154" mass="16766">MRGALALMLALTGPACASGPSTERELVGCYALELFPERLPVIVTGDHGFTMDPSLPTRVRLTPELHPEFPATKGVHVVARLDANTPDPRQTWQRLEDGTLVLWMADGPYALRVILRNADDEDVWTGIAEPESEFGPVEFKTGAATLRRMACPAA</sequence>
<evidence type="ECO:0008006" key="4">
    <source>
        <dbReference type="Google" id="ProtNLM"/>
    </source>
</evidence>
<protein>
    <recommendedName>
        <fullName evidence="4">Lipoprotein</fullName>
    </recommendedName>
</protein>
<keyword evidence="1" id="KW-0732">Signal</keyword>
<dbReference type="EMBL" id="JRKJ01000008">
    <property type="protein sequence ID" value="KGQ19264.1"/>
    <property type="molecule type" value="Genomic_DNA"/>
</dbReference>
<dbReference type="AlphaFoldDB" id="A0A0A2X226"/>
<accession>A0A0A2X226</accession>
<evidence type="ECO:0000256" key="1">
    <source>
        <dbReference type="SAM" id="SignalP"/>
    </source>
</evidence>
<organism evidence="2 3">
    <name type="scientific">Lysobacter dokdonensis DS-58</name>
    <dbReference type="NCBI Taxonomy" id="1300345"/>
    <lineage>
        <taxon>Bacteria</taxon>
        <taxon>Pseudomonadati</taxon>
        <taxon>Pseudomonadota</taxon>
        <taxon>Gammaproteobacteria</taxon>
        <taxon>Lysobacterales</taxon>
        <taxon>Lysobacteraceae</taxon>
        <taxon>Noviluteimonas</taxon>
    </lineage>
</organism>
<dbReference type="Proteomes" id="UP000030518">
    <property type="component" value="Unassembled WGS sequence"/>
</dbReference>
<gene>
    <name evidence="2" type="ORF">LF41_2910</name>
</gene>
<dbReference type="STRING" id="1300345.LF41_2910"/>
<proteinExistence type="predicted"/>
<evidence type="ECO:0000313" key="3">
    <source>
        <dbReference type="Proteomes" id="UP000030518"/>
    </source>
</evidence>
<feature type="chain" id="PRO_5002007465" description="Lipoprotein" evidence="1">
    <location>
        <begin position="18"/>
        <end position="154"/>
    </location>
</feature>
<comment type="caution">
    <text evidence="2">The sequence shown here is derived from an EMBL/GenBank/DDBJ whole genome shotgun (WGS) entry which is preliminary data.</text>
</comment>
<keyword evidence="3" id="KW-1185">Reference proteome</keyword>
<dbReference type="PATRIC" id="fig|1300345.3.peg.1461"/>